<protein>
    <submittedName>
        <fullName evidence="2">Transposase</fullName>
    </submittedName>
</protein>
<reference evidence="2" key="1">
    <citation type="submission" date="2021-10" db="EMBL/GenBank/DDBJ databases">
        <title>Collection of gut derived symbiotic bacterial strains cultured from healthy donors.</title>
        <authorList>
            <person name="Lin H."/>
            <person name="Littmann E."/>
            <person name="Claire K."/>
            <person name="Pamer E."/>
        </authorList>
    </citation>
    <scope>NUCLEOTIDE SEQUENCE</scope>
    <source>
        <strain evidence="2">MSK.23.4</strain>
    </source>
</reference>
<evidence type="ECO:0000259" key="1">
    <source>
        <dbReference type="Pfam" id="PF01610"/>
    </source>
</evidence>
<dbReference type="Pfam" id="PF01610">
    <property type="entry name" value="DDE_Tnp_ISL3"/>
    <property type="match status" value="1"/>
</dbReference>
<evidence type="ECO:0000313" key="2">
    <source>
        <dbReference type="EMBL" id="MCB5496271.1"/>
    </source>
</evidence>
<name>A0AAJ1B1U8_MEDGN</name>
<dbReference type="Proteomes" id="UP001297422">
    <property type="component" value="Unassembled WGS sequence"/>
</dbReference>
<feature type="non-terminal residue" evidence="2">
    <location>
        <position position="62"/>
    </location>
</feature>
<dbReference type="InterPro" id="IPR002560">
    <property type="entry name" value="Transposase_DDE"/>
</dbReference>
<evidence type="ECO:0000313" key="3">
    <source>
        <dbReference type="Proteomes" id="UP001297422"/>
    </source>
</evidence>
<gene>
    <name evidence="2" type="ORF">LIQ10_21570</name>
</gene>
<accession>A0AAJ1B1U8</accession>
<dbReference type="AlphaFoldDB" id="A0AAJ1B1U8"/>
<sequence>MVRGVATDAVSGILRRLPHRKRLSVKTVTTDLSSAMMLTVRKVFPAAKLINDRFHVQQLMSE</sequence>
<feature type="domain" description="Transposase IS204/IS1001/IS1096/IS1165 DDE" evidence="1">
    <location>
        <begin position="6"/>
        <end position="61"/>
    </location>
</feature>
<dbReference type="EMBL" id="JAJBNC010000592">
    <property type="protein sequence ID" value="MCB5496271.1"/>
    <property type="molecule type" value="Genomic_DNA"/>
</dbReference>
<comment type="caution">
    <text evidence="2">The sequence shown here is derived from an EMBL/GenBank/DDBJ whole genome shotgun (WGS) entry which is preliminary data.</text>
</comment>
<proteinExistence type="predicted"/>
<organism evidence="2 3">
    <name type="scientific">Mediterraneibacter gnavus</name>
    <name type="common">Ruminococcus gnavus</name>
    <dbReference type="NCBI Taxonomy" id="33038"/>
    <lineage>
        <taxon>Bacteria</taxon>
        <taxon>Bacillati</taxon>
        <taxon>Bacillota</taxon>
        <taxon>Clostridia</taxon>
        <taxon>Lachnospirales</taxon>
        <taxon>Lachnospiraceae</taxon>
        <taxon>Mediterraneibacter</taxon>
    </lineage>
</organism>